<evidence type="ECO:0000259" key="15">
    <source>
        <dbReference type="Pfam" id="PF12705"/>
    </source>
</evidence>
<feature type="binding site" evidence="14">
    <location>
        <position position="1103"/>
    </location>
    <ligand>
        <name>[4Fe-4S] cluster</name>
        <dbReference type="ChEBI" id="CHEBI:49883"/>
    </ligand>
</feature>
<dbReference type="NCBIfam" id="TIGR02773">
    <property type="entry name" value="addB_Gpos"/>
    <property type="match status" value="1"/>
</dbReference>
<evidence type="ECO:0000256" key="5">
    <source>
        <dbReference type="ARBA" id="ARBA00022763"/>
    </source>
</evidence>
<dbReference type="Gene3D" id="3.40.50.300">
    <property type="entry name" value="P-loop containing nucleotide triphosphate hydrolases"/>
    <property type="match status" value="4"/>
</dbReference>
<dbReference type="Gene3D" id="6.10.140.1030">
    <property type="match status" value="1"/>
</dbReference>
<evidence type="ECO:0000256" key="14">
    <source>
        <dbReference type="HAMAP-Rule" id="MF_01452"/>
    </source>
</evidence>
<feature type="domain" description="ATP-dependent helicase/deoxyribonuclease subunit B N-terminal" evidence="16">
    <location>
        <begin position="5"/>
        <end position="281"/>
    </location>
</feature>
<evidence type="ECO:0000256" key="1">
    <source>
        <dbReference type="ARBA" id="ARBA00022485"/>
    </source>
</evidence>
<sequence>MSIKFIYGRAGSGKTHYCLKSIKNIIRNDTNRPLIMLVPEQFSFQSEKNLLDTVGDRGLLKASVLSFKRMADKVSDEVGGATNKYINDSGKSILLYKIIEENKDKLKVFKKISGKQGILSNISDTIREFKKYDITIDILKDSMDRIENTSLKNKLQDIIIIFSEFQNRLAETYMDEEDTLSVLAEKLDKSKMFDNAEVWVDEFSSFTPQEYRILEKIMNKAYKINFTLCMDLTDLFYQTKITEQKLLEIASRSNISYEKPIVLNSSPCYKFRNKKDFSHMEHYLSSYPYKVYKDRTENIKIFKALNKYTEVENTAADIIRICRDKGFRFRDIAVVSGSLDEYENVVKAVFGEYNIPYFMDKKREIYNNPIVVLIISAVEILVKNWSYEAVFRYLKTGLLDFENEDIDILENYVLENGIKGSKWLTGEPWKFKTSYSINENRDEAFENELIDRINSIRDRVREPILKLSKAIKGKKNGKDKCRGLYDFLCEIKLPEKVEEIIQKFKDESRLDRANEYSRIWDIIIDILDQIVDTIGDDTFGLNTFSQVLTSGFREYEIGVIPPSLDQVLVGKVTRLKSHNVKALYIIGVNDGIFPAAILSQGILTDGDRDELKERGVELAENSRVRAFEEQFLTYTTLTIMNSYLRLSYKMADDDGKTKRPSIIISRIKKLFPKVIEESDVIDRSLISKNEEMEQVSVPGATFNKLIENMNYNSNENDINPLWMDVYGWYRKNEDWNKRLNTVLKGFYYTNETEILDTTKVRNLYGKHMNMSVSKLEKFVQCPFAYFVQYGLRARERKIYNLTAPDLGSFMHSILEVFSTKLRESNLTWRDIDRDWCRKNVSDIIKNTLQDRPNSVLNSSKRYLHIASRVNRVLTRAVWLITEHMKRSEFDPAGYELSFGKSGDFPPISVKLHSGEEISLSGRVDRIDIMQKDESTYLRVIDYKSGVKQFDISDVYYGIQIQLLVYLDVILQELEKRMNKQAIPGGILYFKLDDPIIDGKENITYDEIEKRINKSLKMNGLLLNNVDIIRDMDSEIEGSSDIIPAAVKKDGELSKNSSVATMEQFNMLRKYVRVTMAELCEKILEGNIDISPYKQENKKGCDFCIYSSICEFDTSVNGNGYNLLKKKSADDIWKEIEEVTKKR</sequence>
<comment type="function">
    <text evidence="14">The heterodimer acts as both an ATP-dependent DNA helicase and an ATP-dependent, dual-direction single-stranded exonuclease. Recognizes the chi site generating a DNA molecule suitable for the initiation of homologous recombination. The AddB subunit has 5' -&gt; 3' nuclease activity but not helicase activity.</text>
</comment>
<evidence type="ECO:0000256" key="2">
    <source>
        <dbReference type="ARBA" id="ARBA00022722"/>
    </source>
</evidence>
<dbReference type="EC" id="3.1.-.-" evidence="14"/>
<dbReference type="PANTHER" id="PTHR30591">
    <property type="entry name" value="RECBCD ENZYME SUBUNIT RECC"/>
    <property type="match status" value="1"/>
</dbReference>
<keyword evidence="8 14" id="KW-0269">Exonuclease</keyword>
<keyword evidence="10 14" id="KW-0408">Iron</keyword>
<evidence type="ECO:0000256" key="7">
    <source>
        <dbReference type="ARBA" id="ARBA00022806"/>
    </source>
</evidence>
<comment type="caution">
    <text evidence="17">The sequence shown here is derived from an EMBL/GenBank/DDBJ whole genome shotgun (WGS) entry which is preliminary data.</text>
</comment>
<feature type="binding site" evidence="14">
    <location>
        <position position="781"/>
    </location>
    <ligand>
        <name>[4Fe-4S] cluster</name>
        <dbReference type="ChEBI" id="CHEBI:49883"/>
    </ligand>
</feature>
<dbReference type="GO" id="GO:0003678">
    <property type="term" value="F:DNA helicase activity"/>
    <property type="evidence" value="ECO:0007669"/>
    <property type="project" value="UniProtKB-EC"/>
</dbReference>
<dbReference type="GO" id="GO:0016787">
    <property type="term" value="F:hydrolase activity"/>
    <property type="evidence" value="ECO:0007669"/>
    <property type="project" value="UniProtKB-KW"/>
</dbReference>
<proteinExistence type="inferred from homology"/>
<dbReference type="Pfam" id="PF21445">
    <property type="entry name" value="ADDB_N"/>
    <property type="match status" value="1"/>
</dbReference>
<keyword evidence="4 14" id="KW-0547">Nucleotide-binding</keyword>
<name>A0ABS4KS49_9CLOT</name>
<dbReference type="InterPro" id="IPR049035">
    <property type="entry name" value="ADDB_N"/>
</dbReference>
<evidence type="ECO:0000256" key="10">
    <source>
        <dbReference type="ARBA" id="ARBA00023004"/>
    </source>
</evidence>
<evidence type="ECO:0000256" key="6">
    <source>
        <dbReference type="ARBA" id="ARBA00022801"/>
    </source>
</evidence>
<reference evidence="17 18" key="1">
    <citation type="submission" date="2021-03" db="EMBL/GenBank/DDBJ databases">
        <title>Genomic Encyclopedia of Type Strains, Phase IV (KMG-IV): sequencing the most valuable type-strain genomes for metagenomic binning, comparative biology and taxonomic classification.</title>
        <authorList>
            <person name="Goeker M."/>
        </authorList>
    </citation>
    <scope>NUCLEOTIDE SEQUENCE [LARGE SCALE GENOMIC DNA]</scope>
    <source>
        <strain evidence="17 18">DSM 28783</strain>
    </source>
</reference>
<keyword evidence="6 14" id="KW-0378">Hydrolase</keyword>
<keyword evidence="1 14" id="KW-0004">4Fe-4S</keyword>
<gene>
    <name evidence="14" type="primary">addB</name>
    <name evidence="17" type="ORF">J2Z42_000906</name>
</gene>
<keyword evidence="3 14" id="KW-0479">Metal-binding</keyword>
<dbReference type="InterPro" id="IPR038726">
    <property type="entry name" value="PDDEXK_AddAB-type"/>
</dbReference>
<evidence type="ECO:0000256" key="12">
    <source>
        <dbReference type="ARBA" id="ARBA00023125"/>
    </source>
</evidence>
<keyword evidence="12 14" id="KW-0238">DNA-binding</keyword>
<dbReference type="InterPro" id="IPR027417">
    <property type="entry name" value="P-loop_NTPase"/>
</dbReference>
<dbReference type="HAMAP" id="MF_01452">
    <property type="entry name" value="AddB_type1"/>
    <property type="match status" value="1"/>
</dbReference>
<keyword evidence="9 14" id="KW-0067">ATP-binding</keyword>
<evidence type="ECO:0000256" key="11">
    <source>
        <dbReference type="ARBA" id="ARBA00023014"/>
    </source>
</evidence>
<dbReference type="Gene3D" id="3.90.320.10">
    <property type="match status" value="1"/>
</dbReference>
<dbReference type="SUPFAM" id="SSF52540">
    <property type="entry name" value="P-loop containing nucleoside triphosphate hydrolases"/>
    <property type="match status" value="2"/>
</dbReference>
<dbReference type="Pfam" id="PF12705">
    <property type="entry name" value="PDDEXK_1"/>
    <property type="match status" value="1"/>
</dbReference>
<evidence type="ECO:0000256" key="3">
    <source>
        <dbReference type="ARBA" id="ARBA00022723"/>
    </source>
</evidence>
<keyword evidence="2 14" id="KW-0540">Nuclease</keyword>
<comment type="miscellaneous">
    <text evidence="14">Despite having conserved helicase domains, this subunit does not have helicase activity.</text>
</comment>
<evidence type="ECO:0000256" key="13">
    <source>
        <dbReference type="ARBA" id="ARBA00023204"/>
    </source>
</evidence>
<dbReference type="PANTHER" id="PTHR30591:SF1">
    <property type="entry name" value="RECBCD ENZYME SUBUNIT RECC"/>
    <property type="match status" value="1"/>
</dbReference>
<feature type="binding site" evidence="14">
    <location>
        <position position="1109"/>
    </location>
    <ligand>
        <name>[4Fe-4S] cluster</name>
        <dbReference type="ChEBI" id="CHEBI:49883"/>
    </ligand>
</feature>
<dbReference type="InterPro" id="IPR014140">
    <property type="entry name" value="DNA_helicase_suAddB"/>
</dbReference>
<evidence type="ECO:0000256" key="4">
    <source>
        <dbReference type="ARBA" id="ARBA00022741"/>
    </source>
</evidence>
<keyword evidence="13 14" id="KW-0234">DNA repair</keyword>
<dbReference type="InterPro" id="IPR011335">
    <property type="entry name" value="Restrct_endonuc-II-like"/>
</dbReference>
<keyword evidence="7 14" id="KW-0347">Helicase</keyword>
<dbReference type="RefSeq" id="WP_209701205.1">
    <property type="nucleotide sequence ID" value="NZ_JAGGLM010000003.1"/>
</dbReference>
<dbReference type="InterPro" id="IPR011604">
    <property type="entry name" value="PDDEXK-like_dom_sf"/>
</dbReference>
<accession>A0ABS4KS49</accession>
<evidence type="ECO:0000259" key="16">
    <source>
        <dbReference type="Pfam" id="PF21445"/>
    </source>
</evidence>
<comment type="cofactor">
    <cofactor evidence="14">
        <name>[4Fe-4S] cluster</name>
        <dbReference type="ChEBI" id="CHEBI:49883"/>
    </cofactor>
    <text evidence="14">Binds 1 [4Fe-4S] cluster.</text>
</comment>
<comment type="cofactor">
    <cofactor evidence="14">
        <name>Mg(2+)</name>
        <dbReference type="ChEBI" id="CHEBI:18420"/>
    </cofactor>
</comment>
<dbReference type="Proteomes" id="UP001519307">
    <property type="component" value="Unassembled WGS sequence"/>
</dbReference>
<comment type="subunit">
    <text evidence="14">Heterodimer of AddA and AddB.</text>
</comment>
<dbReference type="EMBL" id="JAGGLM010000003">
    <property type="protein sequence ID" value="MBP2032241.1"/>
    <property type="molecule type" value="Genomic_DNA"/>
</dbReference>
<evidence type="ECO:0000313" key="17">
    <source>
        <dbReference type="EMBL" id="MBP2032241.1"/>
    </source>
</evidence>
<keyword evidence="18" id="KW-1185">Reference proteome</keyword>
<feature type="domain" description="PD-(D/E)XK endonuclease-like" evidence="15">
    <location>
        <begin position="770"/>
        <end position="1110"/>
    </location>
</feature>
<evidence type="ECO:0000256" key="8">
    <source>
        <dbReference type="ARBA" id="ARBA00022839"/>
    </source>
</evidence>
<evidence type="ECO:0000313" key="18">
    <source>
        <dbReference type="Proteomes" id="UP001519307"/>
    </source>
</evidence>
<comment type="similarity">
    <text evidence="14">Belongs to the helicase family. AddB/RexB type 1 subfamily.</text>
</comment>
<organism evidence="17 18">
    <name type="scientific">Clostridium algifaecis</name>
    <dbReference type="NCBI Taxonomy" id="1472040"/>
    <lineage>
        <taxon>Bacteria</taxon>
        <taxon>Bacillati</taxon>
        <taxon>Bacillota</taxon>
        <taxon>Clostridia</taxon>
        <taxon>Eubacteriales</taxon>
        <taxon>Clostridiaceae</taxon>
        <taxon>Clostridium</taxon>
    </lineage>
</organism>
<keyword evidence="5 14" id="KW-0227">DNA damage</keyword>
<keyword evidence="11 14" id="KW-0411">Iron-sulfur</keyword>
<feature type="binding site" evidence="14">
    <location>
        <position position="1100"/>
    </location>
    <ligand>
        <name>[4Fe-4S] cluster</name>
        <dbReference type="ChEBI" id="CHEBI:49883"/>
    </ligand>
</feature>
<dbReference type="SUPFAM" id="SSF52980">
    <property type="entry name" value="Restriction endonuclease-like"/>
    <property type="match status" value="1"/>
</dbReference>
<protein>
    <recommendedName>
        <fullName evidence="14">ATP-dependent helicase/deoxyribonuclease subunit B</fullName>
        <ecNumber evidence="14">3.1.-.-</ecNumber>
    </recommendedName>
    <alternativeName>
        <fullName evidence="14">ATP-dependent helicase/nuclease subunit AddB</fullName>
    </alternativeName>
</protein>
<evidence type="ECO:0000256" key="9">
    <source>
        <dbReference type="ARBA" id="ARBA00022840"/>
    </source>
</evidence>